<sequence length="356" mass="39942">MLSKRIQERPIPGQYRAAKASAFTLQSRRIPRDRAKDRASKDKERDSSGSGSGSIGSKTRRLEQGRRFDKPPDVTTPPTSPIVMLRVGPEKRLFAAHEAILRASPFFAAHCTAQTPDPNAPRPRHPLQPPTKRIDLPDEQAEVLSCVLEYLYKGDYYPRLRHNSRTRIWELEDADAGVGAGTSGELGQATATVFHHRARGVILRDTAIYCAAEKYNLPHLQQLALRKQGLHTGIQCSTILASARFVYANTPDTESKLRAHYLALIVRSRGTFMRSGTMQAEMERGGKLFFDLFVALCNHMVSLLSFLGFWGRYEVLIWFTIRMTIPVNRSMVRLLRLVVRDVFGILGLGGKLVVGF</sequence>
<dbReference type="EMBL" id="CAJVRC010000846">
    <property type="protein sequence ID" value="CAG8893060.1"/>
    <property type="molecule type" value="Genomic_DNA"/>
</dbReference>
<dbReference type="CDD" id="cd18186">
    <property type="entry name" value="BTB_POZ_ZBTB_KLHL-like"/>
    <property type="match status" value="1"/>
</dbReference>
<feature type="region of interest" description="Disordered" evidence="1">
    <location>
        <begin position="1"/>
        <end position="83"/>
    </location>
</feature>
<dbReference type="InterPro" id="IPR011333">
    <property type="entry name" value="SKP1/BTB/POZ_sf"/>
</dbReference>
<feature type="transmembrane region" description="Helical" evidence="2">
    <location>
        <begin position="288"/>
        <end position="311"/>
    </location>
</feature>
<evidence type="ECO:0000256" key="2">
    <source>
        <dbReference type="SAM" id="Phobius"/>
    </source>
</evidence>
<gene>
    <name evidence="4" type="ORF">PEGY_LOCUS3349</name>
</gene>
<accession>A0A9W4KDS9</accession>
<dbReference type="PANTHER" id="PTHR47843">
    <property type="entry name" value="BTB DOMAIN-CONTAINING PROTEIN-RELATED"/>
    <property type="match status" value="1"/>
</dbReference>
<dbReference type="Proteomes" id="UP001154252">
    <property type="component" value="Unassembled WGS sequence"/>
</dbReference>
<feature type="domain" description="BTB" evidence="3">
    <location>
        <begin position="83"/>
        <end position="155"/>
    </location>
</feature>
<feature type="compositionally biased region" description="Pro residues" evidence="1">
    <location>
        <begin position="118"/>
        <end position="129"/>
    </location>
</feature>
<dbReference type="AlphaFoldDB" id="A0A9W4KDS9"/>
<comment type="caution">
    <text evidence="4">The sequence shown here is derived from an EMBL/GenBank/DDBJ whole genome shotgun (WGS) entry which is preliminary data.</text>
</comment>
<dbReference type="Gene3D" id="3.30.710.10">
    <property type="entry name" value="Potassium Channel Kv1.1, Chain A"/>
    <property type="match status" value="1"/>
</dbReference>
<keyword evidence="2" id="KW-0812">Transmembrane</keyword>
<dbReference type="InterPro" id="IPR000210">
    <property type="entry name" value="BTB/POZ_dom"/>
</dbReference>
<feature type="compositionally biased region" description="Basic and acidic residues" evidence="1">
    <location>
        <begin position="30"/>
        <end position="47"/>
    </location>
</feature>
<dbReference type="PROSITE" id="PS50097">
    <property type="entry name" value="BTB"/>
    <property type="match status" value="1"/>
</dbReference>
<evidence type="ECO:0000256" key="1">
    <source>
        <dbReference type="SAM" id="MobiDB-lite"/>
    </source>
</evidence>
<protein>
    <recommendedName>
        <fullName evidence="3">BTB domain-containing protein</fullName>
    </recommendedName>
</protein>
<keyword evidence="5" id="KW-1185">Reference proteome</keyword>
<feature type="compositionally biased region" description="Basic and acidic residues" evidence="1">
    <location>
        <begin position="60"/>
        <end position="72"/>
    </location>
</feature>
<name>A0A9W4KDS9_9EURO</name>
<dbReference type="PANTHER" id="PTHR47843:SF1">
    <property type="entry name" value="BTB DOMAIN-CONTAINING PROTEIN"/>
    <property type="match status" value="1"/>
</dbReference>
<evidence type="ECO:0000313" key="4">
    <source>
        <dbReference type="EMBL" id="CAG8893060.1"/>
    </source>
</evidence>
<dbReference type="SUPFAM" id="SSF54695">
    <property type="entry name" value="POZ domain"/>
    <property type="match status" value="1"/>
</dbReference>
<evidence type="ECO:0000259" key="3">
    <source>
        <dbReference type="PROSITE" id="PS50097"/>
    </source>
</evidence>
<feature type="region of interest" description="Disordered" evidence="1">
    <location>
        <begin position="112"/>
        <end position="133"/>
    </location>
</feature>
<reference evidence="4" key="1">
    <citation type="submission" date="2021-07" db="EMBL/GenBank/DDBJ databases">
        <authorList>
            <person name="Branca A.L. A."/>
        </authorList>
    </citation>
    <scope>NUCLEOTIDE SEQUENCE</scope>
</reference>
<keyword evidence="2" id="KW-1133">Transmembrane helix</keyword>
<evidence type="ECO:0000313" key="5">
    <source>
        <dbReference type="Proteomes" id="UP001154252"/>
    </source>
</evidence>
<keyword evidence="2" id="KW-0472">Membrane</keyword>
<organism evidence="4 5">
    <name type="scientific">Penicillium egyptiacum</name>
    <dbReference type="NCBI Taxonomy" id="1303716"/>
    <lineage>
        <taxon>Eukaryota</taxon>
        <taxon>Fungi</taxon>
        <taxon>Dikarya</taxon>
        <taxon>Ascomycota</taxon>
        <taxon>Pezizomycotina</taxon>
        <taxon>Eurotiomycetes</taxon>
        <taxon>Eurotiomycetidae</taxon>
        <taxon>Eurotiales</taxon>
        <taxon>Aspergillaceae</taxon>
        <taxon>Penicillium</taxon>
    </lineage>
</organism>
<feature type="transmembrane region" description="Helical" evidence="2">
    <location>
        <begin position="331"/>
        <end position="354"/>
    </location>
</feature>
<dbReference type="OrthoDB" id="45365at2759"/>
<proteinExistence type="predicted"/>